<evidence type="ECO:0000256" key="1">
    <source>
        <dbReference type="ARBA" id="ARBA00010618"/>
    </source>
</evidence>
<comment type="subunit">
    <text evidence="5">Part of the 50S ribosomal subunit.</text>
</comment>
<dbReference type="InterPro" id="IPR057264">
    <property type="entry name" value="Ribosomal_uL24_C"/>
</dbReference>
<dbReference type="Proteomes" id="UP000229784">
    <property type="component" value="Unassembled WGS sequence"/>
</dbReference>
<evidence type="ECO:0000256" key="2">
    <source>
        <dbReference type="ARBA" id="ARBA00022980"/>
    </source>
</evidence>
<dbReference type="GO" id="GO:0003735">
    <property type="term" value="F:structural constituent of ribosome"/>
    <property type="evidence" value="ECO:0007669"/>
    <property type="project" value="InterPro"/>
</dbReference>
<evidence type="ECO:0000256" key="6">
    <source>
        <dbReference type="RuleBase" id="RU003477"/>
    </source>
</evidence>
<dbReference type="InterPro" id="IPR008991">
    <property type="entry name" value="Translation_prot_SH3-like_sf"/>
</dbReference>
<sequence>MRIKKGDNILIIRGKDRGKNGKVIRTFPKTEQLLIEGLNLKKIHKRPRREGEKGQTVEVAAPLHSALVKFICPKCNQPARLGYATKDNVKNRVCKKCKTEV</sequence>
<organism evidence="8 9">
    <name type="scientific">bacterium (Candidatus Gribaldobacteria) CG08_land_8_20_14_0_20_39_15</name>
    <dbReference type="NCBI Taxonomy" id="2014273"/>
    <lineage>
        <taxon>Bacteria</taxon>
        <taxon>Candidatus Gribaldobacteria</taxon>
    </lineage>
</organism>
<dbReference type="SMART" id="SM00739">
    <property type="entry name" value="KOW"/>
    <property type="match status" value="1"/>
</dbReference>
<keyword evidence="2 5" id="KW-0689">Ribosomal protein</keyword>
<dbReference type="InterPro" id="IPR005825">
    <property type="entry name" value="Ribosomal_uL24_CS"/>
</dbReference>
<dbReference type="GO" id="GO:0019843">
    <property type="term" value="F:rRNA binding"/>
    <property type="evidence" value="ECO:0007669"/>
    <property type="project" value="UniProtKB-UniRule"/>
</dbReference>
<evidence type="ECO:0000313" key="8">
    <source>
        <dbReference type="EMBL" id="PIU16207.1"/>
    </source>
</evidence>
<evidence type="ECO:0000313" key="9">
    <source>
        <dbReference type="Proteomes" id="UP000229784"/>
    </source>
</evidence>
<dbReference type="NCBIfam" id="TIGR01079">
    <property type="entry name" value="rplX_bact"/>
    <property type="match status" value="1"/>
</dbReference>
<dbReference type="Gene3D" id="2.30.30.30">
    <property type="match status" value="1"/>
</dbReference>
<dbReference type="CDD" id="cd06089">
    <property type="entry name" value="KOW_RPL26"/>
    <property type="match status" value="1"/>
</dbReference>
<accession>A0A2M6XUW1</accession>
<comment type="function">
    <text evidence="5">One of the proteins that surrounds the polypeptide exit tunnel on the outside of the subunit.</text>
</comment>
<proteinExistence type="inferred from homology"/>
<gene>
    <name evidence="5 8" type="primary">rplX</name>
    <name evidence="8" type="ORF">COT20_00840</name>
</gene>
<keyword evidence="3 5" id="KW-0687">Ribonucleoprotein</keyword>
<reference evidence="9" key="1">
    <citation type="submission" date="2017-09" db="EMBL/GenBank/DDBJ databases">
        <title>Depth-based differentiation of microbial function through sediment-hosted aquifers and enrichment of novel symbionts in the deep terrestrial subsurface.</title>
        <authorList>
            <person name="Probst A.J."/>
            <person name="Ladd B."/>
            <person name="Jarett J.K."/>
            <person name="Geller-Mcgrath D.E."/>
            <person name="Sieber C.M.K."/>
            <person name="Emerson J.B."/>
            <person name="Anantharaman K."/>
            <person name="Thomas B.C."/>
            <person name="Malmstrom R."/>
            <person name="Stieglmeier M."/>
            <person name="Klingl A."/>
            <person name="Woyke T."/>
            <person name="Ryan C.M."/>
            <person name="Banfield J.F."/>
        </authorList>
    </citation>
    <scope>NUCLEOTIDE SEQUENCE [LARGE SCALE GENOMIC DNA]</scope>
</reference>
<dbReference type="SUPFAM" id="SSF50104">
    <property type="entry name" value="Translation proteins SH3-like domain"/>
    <property type="match status" value="1"/>
</dbReference>
<dbReference type="Pfam" id="PF17136">
    <property type="entry name" value="ribosomal_L24"/>
    <property type="match status" value="1"/>
</dbReference>
<dbReference type="InterPro" id="IPR041988">
    <property type="entry name" value="Ribosomal_uL24_KOW"/>
</dbReference>
<keyword evidence="5" id="KW-0699">rRNA-binding</keyword>
<comment type="similarity">
    <text evidence="1 5 6">Belongs to the universal ribosomal protein uL24 family.</text>
</comment>
<dbReference type="InterPro" id="IPR014722">
    <property type="entry name" value="Rib_uL2_dom2"/>
</dbReference>
<evidence type="ECO:0000256" key="4">
    <source>
        <dbReference type="ARBA" id="ARBA00035206"/>
    </source>
</evidence>
<evidence type="ECO:0000256" key="5">
    <source>
        <dbReference type="HAMAP-Rule" id="MF_01326"/>
    </source>
</evidence>
<evidence type="ECO:0000256" key="3">
    <source>
        <dbReference type="ARBA" id="ARBA00023274"/>
    </source>
</evidence>
<comment type="caution">
    <text evidence="8">The sequence shown here is derived from an EMBL/GenBank/DDBJ whole genome shotgun (WGS) entry which is preliminary data.</text>
</comment>
<keyword evidence="5" id="KW-0694">RNA-binding</keyword>
<feature type="domain" description="KOW" evidence="7">
    <location>
        <begin position="2"/>
        <end position="29"/>
    </location>
</feature>
<evidence type="ECO:0000259" key="7">
    <source>
        <dbReference type="SMART" id="SM00739"/>
    </source>
</evidence>
<dbReference type="Pfam" id="PF00467">
    <property type="entry name" value="KOW"/>
    <property type="match status" value="1"/>
</dbReference>
<comment type="function">
    <text evidence="5">One of two assembly initiator proteins, it binds directly to the 5'-end of the 23S rRNA, where it nucleates assembly of the 50S subunit.</text>
</comment>
<protein>
    <recommendedName>
        <fullName evidence="4 5">Large ribosomal subunit protein uL24</fullName>
    </recommendedName>
</protein>
<dbReference type="GO" id="GO:0005840">
    <property type="term" value="C:ribosome"/>
    <property type="evidence" value="ECO:0007669"/>
    <property type="project" value="UniProtKB-KW"/>
</dbReference>
<dbReference type="HAMAP" id="MF_01326_B">
    <property type="entry name" value="Ribosomal_uL24_B"/>
    <property type="match status" value="1"/>
</dbReference>
<dbReference type="InterPro" id="IPR003256">
    <property type="entry name" value="Ribosomal_uL24"/>
</dbReference>
<dbReference type="PROSITE" id="PS01108">
    <property type="entry name" value="RIBOSOMAL_L24"/>
    <property type="match status" value="1"/>
</dbReference>
<dbReference type="InterPro" id="IPR005824">
    <property type="entry name" value="KOW"/>
</dbReference>
<dbReference type="EMBL" id="PEXQ01000020">
    <property type="protein sequence ID" value="PIU16207.1"/>
    <property type="molecule type" value="Genomic_DNA"/>
</dbReference>
<dbReference type="AlphaFoldDB" id="A0A2M6XUW1"/>
<name>A0A2M6XUW1_9BACT</name>
<dbReference type="PANTHER" id="PTHR12903">
    <property type="entry name" value="MITOCHONDRIAL RIBOSOMAL PROTEIN L24"/>
    <property type="match status" value="1"/>
</dbReference>
<dbReference type="GO" id="GO:1990904">
    <property type="term" value="C:ribonucleoprotein complex"/>
    <property type="evidence" value="ECO:0007669"/>
    <property type="project" value="UniProtKB-KW"/>
</dbReference>
<dbReference type="GO" id="GO:0006412">
    <property type="term" value="P:translation"/>
    <property type="evidence" value="ECO:0007669"/>
    <property type="project" value="UniProtKB-UniRule"/>
</dbReference>